<dbReference type="InterPro" id="IPR013785">
    <property type="entry name" value="Aldolase_TIM"/>
</dbReference>
<dbReference type="FunFam" id="3.20.20.70:FF:000201">
    <property type="entry name" value="Hydroxymethylglutaryl-CoA lyase"/>
    <property type="match status" value="1"/>
</dbReference>
<evidence type="ECO:0000256" key="1">
    <source>
        <dbReference type="ARBA" id="ARBA00005143"/>
    </source>
</evidence>
<evidence type="ECO:0000256" key="4">
    <source>
        <dbReference type="ARBA" id="ARBA00022723"/>
    </source>
</evidence>
<dbReference type="OMA" id="FQMRNTH"/>
<evidence type="ECO:0000256" key="2">
    <source>
        <dbReference type="ARBA" id="ARBA00009405"/>
    </source>
</evidence>
<dbReference type="GO" id="GO:0004419">
    <property type="term" value="F:hydroxymethylglutaryl-CoA lyase activity"/>
    <property type="evidence" value="ECO:0007669"/>
    <property type="project" value="UniProtKB-EC"/>
</dbReference>
<evidence type="ECO:0000256" key="5">
    <source>
        <dbReference type="ARBA" id="ARBA00023239"/>
    </source>
</evidence>
<evidence type="ECO:0000256" key="3">
    <source>
        <dbReference type="ARBA" id="ARBA00012910"/>
    </source>
</evidence>
<evidence type="ECO:0000256" key="6">
    <source>
        <dbReference type="ARBA" id="ARBA00049877"/>
    </source>
</evidence>
<comment type="catalytic activity">
    <reaction evidence="6">
        <text>(3S)-3-hydroxy-3-methylglutaryl-CoA = acetoacetate + acetyl-CoA</text>
        <dbReference type="Rhea" id="RHEA:24404"/>
        <dbReference type="ChEBI" id="CHEBI:13705"/>
        <dbReference type="ChEBI" id="CHEBI:43074"/>
        <dbReference type="ChEBI" id="CHEBI:57288"/>
        <dbReference type="EC" id="4.1.3.4"/>
    </reaction>
</comment>
<comment type="caution">
    <text evidence="9">The sequence shown here is derived from an EMBL/GenBank/DDBJ whole genome shotgun (WGS) entry which is preliminary data.</text>
</comment>
<protein>
    <recommendedName>
        <fullName evidence="3">hydroxymethylglutaryl-CoA lyase</fullName>
        <ecNumber evidence="3">4.1.3.4</ecNumber>
    </recommendedName>
</protein>
<keyword evidence="4" id="KW-0479">Metal-binding</keyword>
<evidence type="ECO:0000313" key="9">
    <source>
        <dbReference type="EMBL" id="OJT08633.1"/>
    </source>
</evidence>
<dbReference type="GO" id="GO:0046951">
    <property type="term" value="P:ketone body biosynthetic process"/>
    <property type="evidence" value="ECO:0007669"/>
    <property type="project" value="TreeGrafter"/>
</dbReference>
<dbReference type="GO" id="GO:0006552">
    <property type="term" value="P:L-leucine catabolic process"/>
    <property type="evidence" value="ECO:0007669"/>
    <property type="project" value="TreeGrafter"/>
</dbReference>
<dbReference type="STRING" id="154538.A0A1M2VM42"/>
<keyword evidence="5 9" id="KW-0456">Lyase</keyword>
<dbReference type="Pfam" id="PF00682">
    <property type="entry name" value="HMGL-like"/>
    <property type="match status" value="1"/>
</dbReference>
<gene>
    <name evidence="9" type="ORF">TRAPUB_482</name>
</gene>
<dbReference type="GO" id="GO:0046872">
    <property type="term" value="F:metal ion binding"/>
    <property type="evidence" value="ECO:0007669"/>
    <property type="project" value="UniProtKB-KW"/>
</dbReference>
<dbReference type="SUPFAM" id="SSF51569">
    <property type="entry name" value="Aldolase"/>
    <property type="match status" value="1"/>
</dbReference>
<dbReference type="EMBL" id="MNAD01001025">
    <property type="protein sequence ID" value="OJT08633.1"/>
    <property type="molecule type" value="Genomic_DNA"/>
</dbReference>
<dbReference type="CDD" id="cd07938">
    <property type="entry name" value="DRE_TIM_HMGL"/>
    <property type="match status" value="1"/>
</dbReference>
<reference evidence="9 10" key="1">
    <citation type="submission" date="2016-10" db="EMBL/GenBank/DDBJ databases">
        <title>Genome sequence of the basidiomycete white-rot fungus Trametes pubescens.</title>
        <authorList>
            <person name="Makela M.R."/>
            <person name="Granchi Z."/>
            <person name="Peng M."/>
            <person name="De Vries R.P."/>
            <person name="Grigoriev I."/>
            <person name="Riley R."/>
            <person name="Hilden K."/>
        </authorList>
    </citation>
    <scope>NUCLEOTIDE SEQUENCE [LARGE SCALE GENOMIC DNA]</scope>
    <source>
        <strain evidence="9 10">FBCC735</strain>
    </source>
</reference>
<evidence type="ECO:0000256" key="7">
    <source>
        <dbReference type="SAM" id="MobiDB-lite"/>
    </source>
</evidence>
<organism evidence="9 10">
    <name type="scientific">Trametes pubescens</name>
    <name type="common">White-rot fungus</name>
    <dbReference type="NCBI Taxonomy" id="154538"/>
    <lineage>
        <taxon>Eukaryota</taxon>
        <taxon>Fungi</taxon>
        <taxon>Dikarya</taxon>
        <taxon>Basidiomycota</taxon>
        <taxon>Agaricomycotina</taxon>
        <taxon>Agaricomycetes</taxon>
        <taxon>Polyporales</taxon>
        <taxon>Polyporaceae</taxon>
        <taxon>Trametes</taxon>
    </lineage>
</organism>
<accession>A0A1M2VM42</accession>
<dbReference type="PANTHER" id="PTHR42738:SF7">
    <property type="entry name" value="HYDROXYMETHYLGLUTARYL-COA LYASE"/>
    <property type="match status" value="1"/>
</dbReference>
<dbReference type="UniPathway" id="UPA00896">
    <property type="reaction ID" value="UER00863"/>
</dbReference>
<dbReference type="NCBIfam" id="NF004283">
    <property type="entry name" value="PRK05692.1"/>
    <property type="match status" value="1"/>
</dbReference>
<dbReference type="PROSITE" id="PS50991">
    <property type="entry name" value="PYR_CT"/>
    <property type="match status" value="1"/>
</dbReference>
<dbReference type="InterPro" id="IPR000891">
    <property type="entry name" value="PYR_CT"/>
</dbReference>
<feature type="region of interest" description="Disordered" evidence="7">
    <location>
        <begin position="330"/>
        <end position="362"/>
    </location>
</feature>
<dbReference type="InterPro" id="IPR043594">
    <property type="entry name" value="HMGL"/>
</dbReference>
<comment type="pathway">
    <text evidence="1">Metabolic intermediate metabolism; (S)-3-hydroxy-3-methylglutaryl-CoA degradation; acetoacetate from (S)-3-hydroxy-3-methylglutaryl-CoA: step 1/1.</text>
</comment>
<feature type="domain" description="Pyruvate carboxyltransferase" evidence="8">
    <location>
        <begin position="33"/>
        <end position="313"/>
    </location>
</feature>
<dbReference type="Proteomes" id="UP000184267">
    <property type="component" value="Unassembled WGS sequence"/>
</dbReference>
<sequence>MFSAPTRSVLQRAGRLSARPRTYATTAAARERVRIVEVGPRDGLQNESAVIPPEVKAELVNRLTKAGMDIIESGSFVSPKWVPQMAGTAEVLKLMNRHHGLHYPVLVPNMKGLELLLDLLSEQSKSDVPYTDEIAVFTAATDAFAKANTNCTVAESLERLSVVAKRARSEGLRVRGYVSVVIDCPYSGKVDPTAVKSVSQALLDMGCYEVSLGDTVGTGNPTTVDRLLRTVIEGSGGIPGSKLAGHFHDTYGMAVANIFTALDHGVRTFDSAVGGLGGCPYSPGATGNVATEDVLYALRGSNYEAPGDLEAIAEVGTWISKMLRRPNASRVGRALEARRSREKLEKERENDGGSAESISAKL</sequence>
<dbReference type="PANTHER" id="PTHR42738">
    <property type="entry name" value="HYDROXYMETHYLGLUTARYL-COA LYASE"/>
    <property type="match status" value="1"/>
</dbReference>
<dbReference type="Gene3D" id="3.20.20.70">
    <property type="entry name" value="Aldolase class I"/>
    <property type="match status" value="1"/>
</dbReference>
<dbReference type="EC" id="4.1.3.4" evidence="3"/>
<evidence type="ECO:0000259" key="8">
    <source>
        <dbReference type="PROSITE" id="PS50991"/>
    </source>
</evidence>
<evidence type="ECO:0000313" key="10">
    <source>
        <dbReference type="Proteomes" id="UP000184267"/>
    </source>
</evidence>
<keyword evidence="10" id="KW-1185">Reference proteome</keyword>
<dbReference type="AlphaFoldDB" id="A0A1M2VM42"/>
<name>A0A1M2VM42_TRAPU</name>
<feature type="compositionally biased region" description="Basic and acidic residues" evidence="7">
    <location>
        <begin position="333"/>
        <end position="351"/>
    </location>
</feature>
<proteinExistence type="inferred from homology"/>
<dbReference type="OrthoDB" id="1905920at2759"/>
<comment type="similarity">
    <text evidence="2">Belongs to the HMG-CoA lyase family.</text>
</comment>